<dbReference type="PRINTS" id="PR00019">
    <property type="entry name" value="LEURICHRPT"/>
</dbReference>
<evidence type="ECO:0000256" key="5">
    <source>
        <dbReference type="ARBA" id="ARBA00022737"/>
    </source>
</evidence>
<feature type="signal peptide" evidence="11">
    <location>
        <begin position="1"/>
        <end position="16"/>
    </location>
</feature>
<dbReference type="InterPro" id="IPR011009">
    <property type="entry name" value="Kinase-like_dom_sf"/>
</dbReference>
<evidence type="ECO:0000256" key="4">
    <source>
        <dbReference type="ARBA" id="ARBA00022729"/>
    </source>
</evidence>
<keyword evidence="4 11" id="KW-0732">Signal</keyword>
<evidence type="ECO:0000256" key="6">
    <source>
        <dbReference type="ARBA" id="ARBA00022989"/>
    </source>
</evidence>
<keyword evidence="13" id="KW-0808">Transferase</keyword>
<evidence type="ECO:0000259" key="12">
    <source>
        <dbReference type="PROSITE" id="PS50011"/>
    </source>
</evidence>
<dbReference type="InterPro" id="IPR001611">
    <property type="entry name" value="Leu-rich_rpt"/>
</dbReference>
<keyword evidence="8 13" id="KW-0675">Receptor</keyword>
<dbReference type="InterPro" id="IPR051716">
    <property type="entry name" value="Plant_RL_S/T_kinase"/>
</dbReference>
<accession>A0A6A1WC71</accession>
<dbReference type="PROSITE" id="PS50011">
    <property type="entry name" value="PROTEIN_KINASE_DOM"/>
    <property type="match status" value="1"/>
</dbReference>
<evidence type="ECO:0000256" key="3">
    <source>
        <dbReference type="ARBA" id="ARBA00022692"/>
    </source>
</evidence>
<feature type="domain" description="Protein kinase" evidence="12">
    <location>
        <begin position="263"/>
        <end position="529"/>
    </location>
</feature>
<dbReference type="Gene3D" id="3.80.10.10">
    <property type="entry name" value="Ribonuclease Inhibitor"/>
    <property type="match status" value="1"/>
</dbReference>
<evidence type="ECO:0000256" key="9">
    <source>
        <dbReference type="SAM" id="MobiDB-lite"/>
    </source>
</evidence>
<dbReference type="EMBL" id="RXIC02000020">
    <property type="protein sequence ID" value="KAB1222892.1"/>
    <property type="molecule type" value="Genomic_DNA"/>
</dbReference>
<feature type="region of interest" description="Disordered" evidence="9">
    <location>
        <begin position="507"/>
        <end position="529"/>
    </location>
</feature>
<gene>
    <name evidence="13" type="ORF">CJ030_MR2G013618</name>
</gene>
<dbReference type="SUPFAM" id="SSF52058">
    <property type="entry name" value="L domain-like"/>
    <property type="match status" value="1"/>
</dbReference>
<dbReference type="InterPro" id="IPR032675">
    <property type="entry name" value="LRR_dom_sf"/>
</dbReference>
<dbReference type="PROSITE" id="PS51450">
    <property type="entry name" value="LRR"/>
    <property type="match status" value="1"/>
</dbReference>
<evidence type="ECO:0000313" key="13">
    <source>
        <dbReference type="EMBL" id="KAB1222892.1"/>
    </source>
</evidence>
<keyword evidence="2" id="KW-0433">Leucine-rich repeat</keyword>
<dbReference type="Pfam" id="PF07714">
    <property type="entry name" value="PK_Tyr_Ser-Thr"/>
    <property type="match status" value="1"/>
</dbReference>
<dbReference type="Proteomes" id="UP000516437">
    <property type="component" value="Chromosome 2"/>
</dbReference>
<evidence type="ECO:0000256" key="1">
    <source>
        <dbReference type="ARBA" id="ARBA00004479"/>
    </source>
</evidence>
<feature type="transmembrane region" description="Helical" evidence="10">
    <location>
        <begin position="212"/>
        <end position="235"/>
    </location>
</feature>
<dbReference type="OrthoDB" id="1914767at2759"/>
<keyword evidence="7 10" id="KW-0472">Membrane</keyword>
<dbReference type="SUPFAM" id="SSF56112">
    <property type="entry name" value="Protein kinase-like (PK-like)"/>
    <property type="match status" value="1"/>
</dbReference>
<dbReference type="InterPro" id="IPR000719">
    <property type="entry name" value="Prot_kinase_dom"/>
</dbReference>
<dbReference type="Gene3D" id="1.10.510.10">
    <property type="entry name" value="Transferase(Phosphotransferase) domain 1"/>
    <property type="match status" value="2"/>
</dbReference>
<proteinExistence type="predicted"/>
<keyword evidence="6 10" id="KW-1133">Transmembrane helix</keyword>
<reference evidence="13 14" key="1">
    <citation type="journal article" date="2019" name="Plant Biotechnol. J.">
        <title>The red bayberry genome and genetic basis of sex determination.</title>
        <authorList>
            <person name="Jia H.M."/>
            <person name="Jia H.J."/>
            <person name="Cai Q.L."/>
            <person name="Wang Y."/>
            <person name="Zhao H.B."/>
            <person name="Yang W.F."/>
            <person name="Wang G.Y."/>
            <person name="Li Y.H."/>
            <person name="Zhan D.L."/>
            <person name="Shen Y.T."/>
            <person name="Niu Q.F."/>
            <person name="Chang L."/>
            <person name="Qiu J."/>
            <person name="Zhao L."/>
            <person name="Xie H.B."/>
            <person name="Fu W.Y."/>
            <person name="Jin J."/>
            <person name="Li X.W."/>
            <person name="Jiao Y."/>
            <person name="Zhou C.C."/>
            <person name="Tu T."/>
            <person name="Chai C.Y."/>
            <person name="Gao J.L."/>
            <person name="Fan L.J."/>
            <person name="van de Weg E."/>
            <person name="Wang J.Y."/>
            <person name="Gao Z.S."/>
        </authorList>
    </citation>
    <scope>NUCLEOTIDE SEQUENCE [LARGE SCALE GENOMIC DNA]</scope>
    <source>
        <tissue evidence="13">Leaves</tissue>
    </source>
</reference>
<comment type="caution">
    <text evidence="13">The sequence shown here is derived from an EMBL/GenBank/DDBJ whole genome shotgun (WGS) entry which is preliminary data.</text>
</comment>
<keyword evidence="14" id="KW-1185">Reference proteome</keyword>
<feature type="chain" id="PRO_5025604943" evidence="11">
    <location>
        <begin position="17"/>
        <end position="529"/>
    </location>
</feature>
<evidence type="ECO:0000313" key="14">
    <source>
        <dbReference type="Proteomes" id="UP000516437"/>
    </source>
</evidence>
<evidence type="ECO:0000256" key="2">
    <source>
        <dbReference type="ARBA" id="ARBA00022614"/>
    </source>
</evidence>
<evidence type="ECO:0000256" key="10">
    <source>
        <dbReference type="SAM" id="Phobius"/>
    </source>
</evidence>
<dbReference type="Pfam" id="PF00560">
    <property type="entry name" value="LRR_1"/>
    <property type="match status" value="3"/>
</dbReference>
<keyword evidence="3 10" id="KW-0812">Transmembrane</keyword>
<evidence type="ECO:0000256" key="7">
    <source>
        <dbReference type="ARBA" id="ARBA00023136"/>
    </source>
</evidence>
<evidence type="ECO:0000256" key="11">
    <source>
        <dbReference type="SAM" id="SignalP"/>
    </source>
</evidence>
<feature type="compositionally biased region" description="Basic residues" evidence="9">
    <location>
        <begin position="514"/>
        <end position="529"/>
    </location>
</feature>
<dbReference type="GO" id="GO:0004672">
    <property type="term" value="F:protein kinase activity"/>
    <property type="evidence" value="ECO:0007669"/>
    <property type="project" value="InterPro"/>
</dbReference>
<dbReference type="GO" id="GO:0005524">
    <property type="term" value="F:ATP binding"/>
    <property type="evidence" value="ECO:0007669"/>
    <property type="project" value="InterPro"/>
</dbReference>
<dbReference type="AlphaFoldDB" id="A0A6A1WC71"/>
<protein>
    <submittedName>
        <fullName evidence="13">Receptor-like serine/threonine-protein kinase ALE2</fullName>
    </submittedName>
</protein>
<sequence length="529" mass="60011">MASISAILLCFSIVLSISHVIIPASVLEDLANLKPPADFNSTIMTNCFHNPSLRYCNSSPMDLKEIFKSTIVASHLCNVSKNPNCVESFPKIDLQSRPRIAPLYLSFSFFWKYCPLSILTIDLSNNSLTGSFPVDVLQCTQIQALDLSHNDLTGEVPQESFSPLTNLTVLNLSYNHFSEIKMSDAEFFKTFNASSFLHSGLLPDRKKFTIKALILLVGFPIFVVVMVGCFGWLCFGRPDYLPRVLRRKNMFTPQILKAATDGFSRKNLVGKSEGVDIYKGTLRDGTEVRIEIYLDDISRESKRRFVEECKVLAQLRHKNIVRVLGWCNSRRLRALVTERVESKSVEIWLSESDPPWKQRLKIVTGVVEGMCYLQEEWPEVGYDLRISSILLSEDLEPLISRFKLGDQSSSSRNIYKFGVFLLEMVVNRIPGDEFQSGEAGFIEHIRMHYPGVLREVVDQRMEMTENAYDQATQAIGLGLMCTDQTSTQQLNLGQISDMITQAYESWQVIESPPHKRPHGDRGKGHKRTQ</sequence>
<name>A0A6A1WC71_9ROSI</name>
<organism evidence="13 14">
    <name type="scientific">Morella rubra</name>
    <name type="common">Chinese bayberry</name>
    <dbReference type="NCBI Taxonomy" id="262757"/>
    <lineage>
        <taxon>Eukaryota</taxon>
        <taxon>Viridiplantae</taxon>
        <taxon>Streptophyta</taxon>
        <taxon>Embryophyta</taxon>
        <taxon>Tracheophyta</taxon>
        <taxon>Spermatophyta</taxon>
        <taxon>Magnoliopsida</taxon>
        <taxon>eudicotyledons</taxon>
        <taxon>Gunneridae</taxon>
        <taxon>Pentapetalae</taxon>
        <taxon>rosids</taxon>
        <taxon>fabids</taxon>
        <taxon>Fagales</taxon>
        <taxon>Myricaceae</taxon>
        <taxon>Morella</taxon>
    </lineage>
</organism>
<keyword evidence="13" id="KW-0418">Kinase</keyword>
<keyword evidence="5" id="KW-0677">Repeat</keyword>
<dbReference type="Gene3D" id="3.30.200.20">
    <property type="entry name" value="Phosphorylase Kinase, domain 1"/>
    <property type="match status" value="1"/>
</dbReference>
<dbReference type="InterPro" id="IPR001245">
    <property type="entry name" value="Ser-Thr/Tyr_kinase_cat_dom"/>
</dbReference>
<evidence type="ECO:0000256" key="8">
    <source>
        <dbReference type="ARBA" id="ARBA00023170"/>
    </source>
</evidence>
<dbReference type="PANTHER" id="PTHR48053">
    <property type="entry name" value="LEUCINE RICH REPEAT FAMILY PROTEIN, EXPRESSED"/>
    <property type="match status" value="1"/>
</dbReference>
<dbReference type="GO" id="GO:0016020">
    <property type="term" value="C:membrane"/>
    <property type="evidence" value="ECO:0007669"/>
    <property type="project" value="UniProtKB-SubCell"/>
</dbReference>
<dbReference type="PANTHER" id="PTHR48053:SF164">
    <property type="entry name" value="LEUCINE-RICH REPEAT-CONTAINING N-TERMINAL PLANT-TYPE DOMAIN-CONTAINING PROTEIN"/>
    <property type="match status" value="1"/>
</dbReference>
<comment type="subcellular location">
    <subcellularLocation>
        <location evidence="1">Membrane</location>
        <topology evidence="1">Single-pass type I membrane protein</topology>
    </subcellularLocation>
</comment>